<dbReference type="PANTHER" id="PTHR20857">
    <property type="entry name" value="THIAMINE-PHOSPHATE PYROPHOSPHORYLASE"/>
    <property type="match status" value="1"/>
</dbReference>
<dbReference type="UniPathway" id="UPA00060">
    <property type="reaction ID" value="UER00141"/>
</dbReference>
<dbReference type="eggNOG" id="COG0352">
    <property type="taxonomic scope" value="Bacteria"/>
</dbReference>
<comment type="catalytic activity">
    <reaction evidence="7 10">
        <text>4-methyl-5-(2-phosphooxyethyl)-thiazole + 4-amino-2-methyl-5-(diphosphooxymethyl)pyrimidine + H(+) = thiamine phosphate + diphosphate</text>
        <dbReference type="Rhea" id="RHEA:22328"/>
        <dbReference type="ChEBI" id="CHEBI:15378"/>
        <dbReference type="ChEBI" id="CHEBI:33019"/>
        <dbReference type="ChEBI" id="CHEBI:37575"/>
        <dbReference type="ChEBI" id="CHEBI:57841"/>
        <dbReference type="ChEBI" id="CHEBI:58296"/>
        <dbReference type="EC" id="2.5.1.3"/>
    </reaction>
</comment>
<dbReference type="InterPro" id="IPR013785">
    <property type="entry name" value="Aldolase_TIM"/>
</dbReference>
<keyword evidence="6 10" id="KW-0784">Thiamine biosynthesis</keyword>
<dbReference type="AlphaFoldDB" id="U5QIE9"/>
<dbReference type="GO" id="GO:0004789">
    <property type="term" value="F:thiamine-phosphate diphosphorylase activity"/>
    <property type="evidence" value="ECO:0007669"/>
    <property type="project" value="UniProtKB-EC"/>
</dbReference>
<dbReference type="NCBIfam" id="NF002727">
    <property type="entry name" value="PRK02615.1"/>
    <property type="match status" value="1"/>
</dbReference>
<evidence type="ECO:0000313" key="16">
    <source>
        <dbReference type="Proteomes" id="UP000017396"/>
    </source>
</evidence>
<dbReference type="InterPro" id="IPR034291">
    <property type="entry name" value="TMP_synthase"/>
</dbReference>
<dbReference type="InterPro" id="IPR022998">
    <property type="entry name" value="ThiamineP_synth_TenI"/>
</dbReference>
<keyword evidence="4" id="KW-0479">Metal-binding</keyword>
<dbReference type="STRING" id="1183438.GKIL_2465"/>
<dbReference type="NCBIfam" id="TIGR00693">
    <property type="entry name" value="thiE"/>
    <property type="match status" value="1"/>
</dbReference>
<protein>
    <recommendedName>
        <fullName evidence="10">Thiamine-phosphate synthase</fullName>
        <ecNumber evidence="10">2.5.1.3</ecNumber>
    </recommendedName>
    <alternativeName>
        <fullName evidence="10">Thiamine-phosphate pyrophosphorylase</fullName>
    </alternativeName>
</protein>
<name>U5QIE9_GLOK1</name>
<dbReference type="KEGG" id="glj:GKIL_2465"/>
<sequence length="339" mass="37064">MEQRTFLKILDANLDRAREGLRVVEEWFRFGTGQAAQVAECKALRQQLAHFHTEAMRSARDTPHDPGTALDHPDEQRRTHPLDLLRVNLARIQEALRVIEEYAKLVEPALAEAAKQWRYRVYALESAATGSDLRQKLQKARLYLVTSPHPDLLGIVGAALKAGLPLVQLRDKDAPTRPLLDLALRLRDLTSRYGALFIINDRVDLALAAGADGVHLGQSDLPLAAARALVGPRLLIGQSTHAPEEAERAVVEGADYIGVGPVWATPTKQGRSAVGFEYVRYCRGHIPLPGYAIGGVDETNLLSLLAAGADRVAVVRAIMAAEDPARTTAYFLEKLDSGS</sequence>
<comment type="catalytic activity">
    <reaction evidence="9 10">
        <text>2-[(2R,5Z)-2-carboxy-4-methylthiazol-5(2H)-ylidene]ethyl phosphate + 4-amino-2-methyl-5-(diphosphooxymethyl)pyrimidine + 2 H(+) = thiamine phosphate + CO2 + diphosphate</text>
        <dbReference type="Rhea" id="RHEA:47844"/>
        <dbReference type="ChEBI" id="CHEBI:15378"/>
        <dbReference type="ChEBI" id="CHEBI:16526"/>
        <dbReference type="ChEBI" id="CHEBI:33019"/>
        <dbReference type="ChEBI" id="CHEBI:37575"/>
        <dbReference type="ChEBI" id="CHEBI:57841"/>
        <dbReference type="ChEBI" id="CHEBI:62899"/>
        <dbReference type="EC" id="2.5.1.3"/>
    </reaction>
</comment>
<dbReference type="PATRIC" id="fig|1183438.3.peg.2424"/>
<feature type="domain" description="Thiamine phosphate synthase/TenI" evidence="13">
    <location>
        <begin position="142"/>
        <end position="318"/>
    </location>
</feature>
<comment type="cofactor">
    <cofactor evidence="1">
        <name>Mg(2+)</name>
        <dbReference type="ChEBI" id="CHEBI:18420"/>
    </cofactor>
</comment>
<feature type="compositionally biased region" description="Basic and acidic residues" evidence="12">
    <location>
        <begin position="55"/>
        <end position="64"/>
    </location>
</feature>
<evidence type="ECO:0000256" key="2">
    <source>
        <dbReference type="ARBA" id="ARBA00005165"/>
    </source>
</evidence>
<dbReference type="GO" id="GO:0005737">
    <property type="term" value="C:cytoplasm"/>
    <property type="evidence" value="ECO:0007669"/>
    <property type="project" value="TreeGrafter"/>
</dbReference>
<evidence type="ECO:0000256" key="6">
    <source>
        <dbReference type="ARBA" id="ARBA00022977"/>
    </source>
</evidence>
<feature type="domain" description="ThiD2" evidence="14">
    <location>
        <begin position="8"/>
        <end position="126"/>
    </location>
</feature>
<keyword evidence="16" id="KW-1185">Reference proteome</keyword>
<evidence type="ECO:0000256" key="12">
    <source>
        <dbReference type="SAM" id="MobiDB-lite"/>
    </source>
</evidence>
<dbReference type="InterPro" id="IPR041397">
    <property type="entry name" value="ThiD2"/>
</dbReference>
<evidence type="ECO:0000256" key="4">
    <source>
        <dbReference type="ARBA" id="ARBA00022723"/>
    </source>
</evidence>
<evidence type="ECO:0000256" key="5">
    <source>
        <dbReference type="ARBA" id="ARBA00022842"/>
    </source>
</evidence>
<gene>
    <name evidence="15" type="primary">thiE</name>
    <name evidence="15" type="ORF">GKIL_2465</name>
</gene>
<feature type="region of interest" description="Disordered" evidence="12">
    <location>
        <begin position="55"/>
        <end position="77"/>
    </location>
</feature>
<dbReference type="Gene3D" id="3.20.20.70">
    <property type="entry name" value="Aldolase class I"/>
    <property type="match status" value="1"/>
</dbReference>
<dbReference type="SUPFAM" id="SSF51391">
    <property type="entry name" value="Thiamin phosphate synthase"/>
    <property type="match status" value="1"/>
</dbReference>
<evidence type="ECO:0000256" key="7">
    <source>
        <dbReference type="ARBA" id="ARBA00047334"/>
    </source>
</evidence>
<dbReference type="Pfam" id="PF02581">
    <property type="entry name" value="TMP-TENI"/>
    <property type="match status" value="1"/>
</dbReference>
<keyword evidence="3 10" id="KW-0808">Transferase</keyword>
<dbReference type="GO" id="GO:0009229">
    <property type="term" value="P:thiamine diphosphate biosynthetic process"/>
    <property type="evidence" value="ECO:0007669"/>
    <property type="project" value="UniProtKB-UniPathway"/>
</dbReference>
<comment type="similarity">
    <text evidence="10">Belongs to the thiamine-phosphate synthase family.</text>
</comment>
<evidence type="ECO:0000259" key="14">
    <source>
        <dbReference type="Pfam" id="PF17792"/>
    </source>
</evidence>
<dbReference type="Proteomes" id="UP000017396">
    <property type="component" value="Chromosome"/>
</dbReference>
<dbReference type="EMBL" id="CP003587">
    <property type="protein sequence ID" value="AGY58711.1"/>
    <property type="molecule type" value="Genomic_DNA"/>
</dbReference>
<accession>U5QIE9</accession>
<dbReference type="InterPro" id="IPR016229">
    <property type="entry name" value="TMP_synthase_cyanobac_bac"/>
</dbReference>
<evidence type="ECO:0000259" key="13">
    <source>
        <dbReference type="Pfam" id="PF02581"/>
    </source>
</evidence>
<evidence type="ECO:0000256" key="3">
    <source>
        <dbReference type="ARBA" id="ARBA00022679"/>
    </source>
</evidence>
<organism evidence="15 16">
    <name type="scientific">Gloeobacter kilaueensis (strain ATCC BAA-2537 / CCAP 1431/1 / ULC 316 / JS1)</name>
    <dbReference type="NCBI Taxonomy" id="1183438"/>
    <lineage>
        <taxon>Bacteria</taxon>
        <taxon>Bacillati</taxon>
        <taxon>Cyanobacteriota</taxon>
        <taxon>Cyanophyceae</taxon>
        <taxon>Gloeobacterales</taxon>
        <taxon>Gloeobacteraceae</taxon>
        <taxon>Gloeobacter</taxon>
    </lineage>
</organism>
<dbReference type="GO" id="GO:0046872">
    <property type="term" value="F:metal ion binding"/>
    <property type="evidence" value="ECO:0007669"/>
    <property type="project" value="UniProtKB-KW"/>
</dbReference>
<dbReference type="GO" id="GO:0009228">
    <property type="term" value="P:thiamine biosynthetic process"/>
    <property type="evidence" value="ECO:0007669"/>
    <property type="project" value="UniProtKB-KW"/>
</dbReference>
<dbReference type="CDD" id="cd00564">
    <property type="entry name" value="TMP_TenI"/>
    <property type="match status" value="1"/>
</dbReference>
<comment type="pathway">
    <text evidence="2 11">Cofactor biosynthesis; thiamine diphosphate biosynthesis; thiamine phosphate from 4-amino-2-methyl-5-diphosphomethylpyrimidine and 4-methyl-5-(2-phosphoethyl)-thiazole: step 1/1.</text>
</comment>
<proteinExistence type="inferred from homology"/>
<evidence type="ECO:0000313" key="15">
    <source>
        <dbReference type="EMBL" id="AGY58711.1"/>
    </source>
</evidence>
<evidence type="ECO:0000256" key="8">
    <source>
        <dbReference type="ARBA" id="ARBA00047851"/>
    </source>
</evidence>
<dbReference type="HOGENOM" id="CLU_064900_0_0_3"/>
<keyword evidence="5" id="KW-0460">Magnesium</keyword>
<dbReference type="HAMAP" id="MF_00097">
    <property type="entry name" value="TMP_synthase"/>
    <property type="match status" value="1"/>
</dbReference>
<dbReference type="Pfam" id="PF17792">
    <property type="entry name" value="ThiD2"/>
    <property type="match status" value="1"/>
</dbReference>
<dbReference type="InterPro" id="IPR036206">
    <property type="entry name" value="ThiamineP_synth_sf"/>
</dbReference>
<evidence type="ECO:0000256" key="11">
    <source>
        <dbReference type="RuleBase" id="RU004253"/>
    </source>
</evidence>
<evidence type="ECO:0000256" key="9">
    <source>
        <dbReference type="ARBA" id="ARBA00047883"/>
    </source>
</evidence>
<dbReference type="PIRSF" id="PIRSF000512">
    <property type="entry name" value="TMP_PPase_Cyanobac_prd"/>
    <property type="match status" value="1"/>
</dbReference>
<evidence type="ECO:0000256" key="10">
    <source>
        <dbReference type="RuleBase" id="RU003826"/>
    </source>
</evidence>
<dbReference type="FunFam" id="3.20.20.70:FF:000096">
    <property type="entry name" value="Thiamine-phosphate synthase"/>
    <property type="match status" value="1"/>
</dbReference>
<dbReference type="EC" id="2.5.1.3" evidence="10"/>
<comment type="catalytic activity">
    <reaction evidence="8 10">
        <text>2-(2-carboxy-4-methylthiazol-5-yl)ethyl phosphate + 4-amino-2-methyl-5-(diphosphooxymethyl)pyrimidine + 2 H(+) = thiamine phosphate + CO2 + diphosphate</text>
        <dbReference type="Rhea" id="RHEA:47848"/>
        <dbReference type="ChEBI" id="CHEBI:15378"/>
        <dbReference type="ChEBI" id="CHEBI:16526"/>
        <dbReference type="ChEBI" id="CHEBI:33019"/>
        <dbReference type="ChEBI" id="CHEBI:37575"/>
        <dbReference type="ChEBI" id="CHEBI:57841"/>
        <dbReference type="ChEBI" id="CHEBI:62890"/>
        <dbReference type="EC" id="2.5.1.3"/>
    </reaction>
</comment>
<dbReference type="PANTHER" id="PTHR20857:SF15">
    <property type="entry name" value="THIAMINE-PHOSPHATE SYNTHASE"/>
    <property type="match status" value="1"/>
</dbReference>
<evidence type="ECO:0000256" key="1">
    <source>
        <dbReference type="ARBA" id="ARBA00001946"/>
    </source>
</evidence>
<reference evidence="15 16" key="1">
    <citation type="journal article" date="2013" name="PLoS ONE">
        <title>Cultivation and Complete Genome Sequencing of Gloeobacter kilaueensis sp. nov., from a Lava Cave in Kilauea Caldera, Hawai'i.</title>
        <authorList>
            <person name="Saw J.H."/>
            <person name="Schatz M."/>
            <person name="Brown M.V."/>
            <person name="Kunkel D.D."/>
            <person name="Foster J.S."/>
            <person name="Shick H."/>
            <person name="Christensen S."/>
            <person name="Hou S."/>
            <person name="Wan X."/>
            <person name="Donachie S.P."/>
        </authorList>
    </citation>
    <scope>NUCLEOTIDE SEQUENCE [LARGE SCALE GENOMIC DNA]</scope>
    <source>
        <strain evidence="16">JS</strain>
    </source>
</reference>